<dbReference type="CDD" id="cd01665">
    <property type="entry name" value="Cyt_c_Oxidase_III"/>
    <property type="match status" value="1"/>
</dbReference>
<dbReference type="InterPro" id="IPR033945">
    <property type="entry name" value="Cyt_c_oxase_su3_dom"/>
</dbReference>
<dbReference type="InterPro" id="IPR000298">
    <property type="entry name" value="Cyt_c_oxidase-like_su3"/>
</dbReference>
<protein>
    <recommendedName>
        <fullName evidence="3">cytochrome-c oxidase</fullName>
        <ecNumber evidence="3">7.1.1.9</ecNumber>
    </recommendedName>
    <alternativeName>
        <fullName evidence="8">Cytochrome aa3 subunit 3</fullName>
    </alternativeName>
    <alternativeName>
        <fullName evidence="9">Cytochrome c oxidase polypeptide III</fullName>
    </alternativeName>
</protein>
<feature type="transmembrane region" description="Helical" evidence="11">
    <location>
        <begin position="84"/>
        <end position="109"/>
    </location>
</feature>
<evidence type="ECO:0000256" key="5">
    <source>
        <dbReference type="ARBA" id="ARBA00022967"/>
    </source>
</evidence>
<dbReference type="PROSITE" id="PS50253">
    <property type="entry name" value="COX3"/>
    <property type="match status" value="1"/>
</dbReference>
<dbReference type="EMBL" id="JADJMH010000019">
    <property type="protein sequence ID" value="MBK7676467.1"/>
    <property type="molecule type" value="Genomic_DNA"/>
</dbReference>
<comment type="caution">
    <text evidence="13">The sequence shown here is derived from an EMBL/GenBank/DDBJ whole genome shotgun (WGS) entry which is preliminary data.</text>
</comment>
<dbReference type="Gene3D" id="1.10.287.70">
    <property type="match status" value="1"/>
</dbReference>
<reference evidence="13 14" key="1">
    <citation type="submission" date="2020-10" db="EMBL/GenBank/DDBJ databases">
        <title>Connecting structure to function with the recovery of over 1000 high-quality activated sludge metagenome-assembled genomes encoding full-length rRNA genes using long-read sequencing.</title>
        <authorList>
            <person name="Singleton C.M."/>
            <person name="Petriglieri F."/>
            <person name="Kristensen J.M."/>
            <person name="Kirkegaard R.H."/>
            <person name="Michaelsen T.Y."/>
            <person name="Andersen M.H."/>
            <person name="Karst S.M."/>
            <person name="Dueholm M.S."/>
            <person name="Nielsen P.H."/>
            <person name="Albertsen M."/>
        </authorList>
    </citation>
    <scope>NUCLEOTIDE SEQUENCE [LARGE SCALE GENOMIC DNA]</scope>
    <source>
        <strain evidence="13">EsbW_18-Q3-R4-48_BATAC.285</strain>
    </source>
</reference>
<dbReference type="FunFam" id="1.20.120.80:FF:000003">
    <property type="entry name" value="Cytochrome c oxidase subunit 3"/>
    <property type="match status" value="1"/>
</dbReference>
<evidence type="ECO:0000259" key="12">
    <source>
        <dbReference type="PROSITE" id="PS50253"/>
    </source>
</evidence>
<evidence type="ECO:0000256" key="3">
    <source>
        <dbReference type="ARBA" id="ARBA00012949"/>
    </source>
</evidence>
<evidence type="ECO:0000256" key="1">
    <source>
        <dbReference type="ARBA" id="ARBA00004141"/>
    </source>
</evidence>
<organism evidence="13 14">
    <name type="scientific">Candidatus Accumulibacter proximus</name>
    <dbReference type="NCBI Taxonomy" id="2954385"/>
    <lineage>
        <taxon>Bacteria</taxon>
        <taxon>Pseudomonadati</taxon>
        <taxon>Pseudomonadota</taxon>
        <taxon>Betaproteobacteria</taxon>
        <taxon>Candidatus Accumulibacter</taxon>
    </lineage>
</organism>
<evidence type="ECO:0000256" key="11">
    <source>
        <dbReference type="SAM" id="Phobius"/>
    </source>
</evidence>
<comment type="subcellular location">
    <subcellularLocation>
        <location evidence="10">Cell membrane</location>
        <topology evidence="10">Multi-pass membrane protein</topology>
    </subcellularLocation>
    <subcellularLocation>
        <location evidence="1">Membrane</location>
        <topology evidence="1">Multi-pass membrane protein</topology>
    </subcellularLocation>
</comment>
<dbReference type="EC" id="7.1.1.9" evidence="3"/>
<evidence type="ECO:0000313" key="13">
    <source>
        <dbReference type="EMBL" id="MBK7676467.1"/>
    </source>
</evidence>
<feature type="transmembrane region" description="Helical" evidence="11">
    <location>
        <begin position="222"/>
        <end position="246"/>
    </location>
</feature>
<keyword evidence="6 11" id="KW-1133">Transmembrane helix</keyword>
<dbReference type="InterPro" id="IPR035973">
    <property type="entry name" value="Cyt_c_oxidase_su3-like_sf"/>
</dbReference>
<dbReference type="Proteomes" id="UP000697998">
    <property type="component" value="Unassembled WGS sequence"/>
</dbReference>
<name>A0A935Q1C9_9PROT</name>
<dbReference type="AlphaFoldDB" id="A0A935Q1C9"/>
<feature type="transmembrane region" description="Helical" evidence="11">
    <location>
        <begin position="182"/>
        <end position="202"/>
    </location>
</feature>
<dbReference type="PANTHER" id="PTHR11403">
    <property type="entry name" value="CYTOCHROME C OXIDASE SUBUNIT III"/>
    <property type="match status" value="1"/>
</dbReference>
<evidence type="ECO:0000256" key="6">
    <source>
        <dbReference type="ARBA" id="ARBA00022989"/>
    </source>
</evidence>
<dbReference type="GO" id="GO:0004129">
    <property type="term" value="F:cytochrome-c oxidase activity"/>
    <property type="evidence" value="ECO:0007669"/>
    <property type="project" value="UniProtKB-EC"/>
</dbReference>
<gene>
    <name evidence="13" type="ORF">IPJ27_17855</name>
</gene>
<feature type="domain" description="Heme-copper oxidase subunit III family profile" evidence="12">
    <location>
        <begin position="8"/>
        <end position="286"/>
    </location>
</feature>
<evidence type="ECO:0000256" key="9">
    <source>
        <dbReference type="ARBA" id="ARBA00031625"/>
    </source>
</evidence>
<evidence type="ECO:0000256" key="8">
    <source>
        <dbReference type="ARBA" id="ARBA00031400"/>
    </source>
</evidence>
<dbReference type="GO" id="GO:0019646">
    <property type="term" value="P:aerobic electron transport chain"/>
    <property type="evidence" value="ECO:0007669"/>
    <property type="project" value="InterPro"/>
</dbReference>
<dbReference type="Pfam" id="PF00510">
    <property type="entry name" value="COX3"/>
    <property type="match status" value="1"/>
</dbReference>
<evidence type="ECO:0000256" key="7">
    <source>
        <dbReference type="ARBA" id="ARBA00023136"/>
    </source>
</evidence>
<evidence type="ECO:0000256" key="10">
    <source>
        <dbReference type="RuleBase" id="RU003376"/>
    </source>
</evidence>
<dbReference type="Gene3D" id="1.20.120.80">
    <property type="entry name" value="Cytochrome c oxidase, subunit III, four-helix bundle"/>
    <property type="match status" value="1"/>
</dbReference>
<keyword evidence="5" id="KW-1278">Translocase</keyword>
<evidence type="ECO:0000313" key="14">
    <source>
        <dbReference type="Proteomes" id="UP000697998"/>
    </source>
</evidence>
<feature type="transmembrane region" description="Helical" evidence="11">
    <location>
        <begin position="20"/>
        <end position="40"/>
    </location>
</feature>
<dbReference type="InterPro" id="IPR024791">
    <property type="entry name" value="Cyt_c/ubiquinol_Oxase_su3"/>
</dbReference>
<keyword evidence="4 10" id="KW-0812">Transmembrane</keyword>
<keyword evidence="7 11" id="KW-0472">Membrane</keyword>
<evidence type="ECO:0000256" key="2">
    <source>
        <dbReference type="ARBA" id="ARBA00010581"/>
    </source>
</evidence>
<dbReference type="PANTHER" id="PTHR11403:SF7">
    <property type="entry name" value="CYTOCHROME C OXIDASE SUBUNIT 3"/>
    <property type="match status" value="1"/>
</dbReference>
<evidence type="ECO:0000256" key="4">
    <source>
        <dbReference type="ARBA" id="ARBA00022692"/>
    </source>
</evidence>
<dbReference type="SUPFAM" id="SSF81452">
    <property type="entry name" value="Cytochrome c oxidase subunit III-like"/>
    <property type="match status" value="1"/>
</dbReference>
<dbReference type="InterPro" id="IPR013833">
    <property type="entry name" value="Cyt_c_oxidase_su3_a-hlx"/>
</dbReference>
<feature type="transmembrane region" description="Helical" evidence="11">
    <location>
        <begin position="47"/>
        <end position="64"/>
    </location>
</feature>
<sequence length="286" mass="31901">MTTHTSPHLQHYFVPQPSPYPFILSGGMFTLALGFILSMNAFPAGRWIMLAGAAVIAYVVYNWFGKVIGENQSGSYSEWEDKSFRYGMIWFIASEVAFFAAFFGALFYVRNISVPALAGMDPAFTLWKDFTAAWPSAGPKGPAFTPMGAWGIPALNTAILLTSGATLTWAHWGLLKNNRSQLNLGLLLTIVLGVVFLGFQAYEYYHAYTELGLTLGAGVYGATFFMLTGFHGFHVTLGAIMLMVVYGRCLRGHFTVERHFAFEGVAWYWHFVDVVWLGLFILVYWL</sequence>
<proteinExistence type="inferred from homology"/>
<dbReference type="GO" id="GO:0005886">
    <property type="term" value="C:plasma membrane"/>
    <property type="evidence" value="ECO:0007669"/>
    <property type="project" value="UniProtKB-SubCell"/>
</dbReference>
<accession>A0A935Q1C9</accession>
<comment type="similarity">
    <text evidence="2 10">Belongs to the cytochrome c oxidase subunit 3 family.</text>
</comment>
<feature type="transmembrane region" description="Helical" evidence="11">
    <location>
        <begin position="267"/>
        <end position="285"/>
    </location>
</feature>